<evidence type="ECO:0000256" key="1">
    <source>
        <dbReference type="ARBA" id="ARBA00022737"/>
    </source>
</evidence>
<proteinExistence type="predicted"/>
<evidence type="ECO:0000259" key="3">
    <source>
        <dbReference type="Pfam" id="PF24883"/>
    </source>
</evidence>
<evidence type="ECO:0000313" key="5">
    <source>
        <dbReference type="Proteomes" id="UP001194468"/>
    </source>
</evidence>
<dbReference type="Pfam" id="PF22939">
    <property type="entry name" value="WHD_GPIID"/>
    <property type="match status" value="1"/>
</dbReference>
<reference evidence="4" key="2">
    <citation type="journal article" date="2020" name="Nat. Commun.">
        <title>Large-scale genome sequencing of mycorrhizal fungi provides insights into the early evolution of symbiotic traits.</title>
        <authorList>
            <person name="Miyauchi S."/>
            <person name="Kiss E."/>
            <person name="Kuo A."/>
            <person name="Drula E."/>
            <person name="Kohler A."/>
            <person name="Sanchez-Garcia M."/>
            <person name="Morin E."/>
            <person name="Andreopoulos B."/>
            <person name="Barry K.W."/>
            <person name="Bonito G."/>
            <person name="Buee M."/>
            <person name="Carver A."/>
            <person name="Chen C."/>
            <person name="Cichocki N."/>
            <person name="Clum A."/>
            <person name="Culley D."/>
            <person name="Crous P.W."/>
            <person name="Fauchery L."/>
            <person name="Girlanda M."/>
            <person name="Hayes R.D."/>
            <person name="Keri Z."/>
            <person name="LaButti K."/>
            <person name="Lipzen A."/>
            <person name="Lombard V."/>
            <person name="Magnuson J."/>
            <person name="Maillard F."/>
            <person name="Murat C."/>
            <person name="Nolan M."/>
            <person name="Ohm R.A."/>
            <person name="Pangilinan J."/>
            <person name="Pereira M.F."/>
            <person name="Perotto S."/>
            <person name="Peter M."/>
            <person name="Pfister S."/>
            <person name="Riley R."/>
            <person name="Sitrit Y."/>
            <person name="Stielow J.B."/>
            <person name="Szollosi G."/>
            <person name="Zifcakova L."/>
            <person name="Stursova M."/>
            <person name="Spatafora J.W."/>
            <person name="Tedersoo L."/>
            <person name="Vaario L.M."/>
            <person name="Yamada A."/>
            <person name="Yan M."/>
            <person name="Wang P."/>
            <person name="Xu J."/>
            <person name="Bruns T."/>
            <person name="Baldrian P."/>
            <person name="Vilgalys R."/>
            <person name="Dunand C."/>
            <person name="Henrissat B."/>
            <person name="Grigoriev I.V."/>
            <person name="Hibbett D."/>
            <person name="Nagy L.G."/>
            <person name="Martin F.M."/>
        </authorList>
    </citation>
    <scope>NUCLEOTIDE SEQUENCE</scope>
    <source>
        <strain evidence="4">BED1</strain>
    </source>
</reference>
<reference evidence="4" key="1">
    <citation type="submission" date="2019-10" db="EMBL/GenBank/DDBJ databases">
        <authorList>
            <consortium name="DOE Joint Genome Institute"/>
            <person name="Kuo A."/>
            <person name="Miyauchi S."/>
            <person name="Kiss E."/>
            <person name="Drula E."/>
            <person name="Kohler A."/>
            <person name="Sanchez-Garcia M."/>
            <person name="Andreopoulos B."/>
            <person name="Barry K.W."/>
            <person name="Bonito G."/>
            <person name="Buee M."/>
            <person name="Carver A."/>
            <person name="Chen C."/>
            <person name="Cichocki N."/>
            <person name="Clum A."/>
            <person name="Culley D."/>
            <person name="Crous P.W."/>
            <person name="Fauchery L."/>
            <person name="Girlanda M."/>
            <person name="Hayes R."/>
            <person name="Keri Z."/>
            <person name="LaButti K."/>
            <person name="Lipzen A."/>
            <person name="Lombard V."/>
            <person name="Magnuson J."/>
            <person name="Maillard F."/>
            <person name="Morin E."/>
            <person name="Murat C."/>
            <person name="Nolan M."/>
            <person name="Ohm R."/>
            <person name="Pangilinan J."/>
            <person name="Pereira M."/>
            <person name="Perotto S."/>
            <person name="Peter M."/>
            <person name="Riley R."/>
            <person name="Sitrit Y."/>
            <person name="Stielow B."/>
            <person name="Szollosi G."/>
            <person name="Zifcakova L."/>
            <person name="Stursova M."/>
            <person name="Spatafora J.W."/>
            <person name="Tedersoo L."/>
            <person name="Vaario L.-M."/>
            <person name="Yamada A."/>
            <person name="Yan M."/>
            <person name="Wang P."/>
            <person name="Xu J."/>
            <person name="Bruns T."/>
            <person name="Baldrian P."/>
            <person name="Vilgalys R."/>
            <person name="Henrissat B."/>
            <person name="Grigoriev I.V."/>
            <person name="Hibbett D."/>
            <person name="Nagy L.G."/>
            <person name="Martin F.M."/>
        </authorList>
    </citation>
    <scope>NUCLEOTIDE SEQUENCE</scope>
    <source>
        <strain evidence="4">BED1</strain>
    </source>
</reference>
<sequence>MLPTLLYRSSVINSLQVSRHDEELLAFFYCDFRNERSTHSAEVMRSILSQLLRQLRGGGVHLGSRLYDLIKEKERDDATLNNAEELAKFACNIVGLLSLKPLVIVDALDECKDVKKLLQALLVIKSRVRLFVTSRPLFVVQDYLDGLPSVSLDRTASGLLSDIQLHVSRELDARQRFRSFDKDFKPEIVFVLSTKGGGTFRWVQCSIDMLLRCVIMKEVRNTLNNLPEGLNETYERILIGIDTDVWKSQFVKRALLWLVAAPRPLYLDELVEGVLINFSSRTLDSDFGPMHSYILLEACGSLVTYVERTGLITLSHFSVQQYLLNHTALSQYRINWQSTQLHLARSCLCYIS</sequence>
<dbReference type="Proteomes" id="UP001194468">
    <property type="component" value="Unassembled WGS sequence"/>
</dbReference>
<accession>A0AAD4BMT8</accession>
<organism evidence="4 5">
    <name type="scientific">Boletus edulis BED1</name>
    <dbReference type="NCBI Taxonomy" id="1328754"/>
    <lineage>
        <taxon>Eukaryota</taxon>
        <taxon>Fungi</taxon>
        <taxon>Dikarya</taxon>
        <taxon>Basidiomycota</taxon>
        <taxon>Agaricomycotina</taxon>
        <taxon>Agaricomycetes</taxon>
        <taxon>Agaricomycetidae</taxon>
        <taxon>Boletales</taxon>
        <taxon>Boletineae</taxon>
        <taxon>Boletaceae</taxon>
        <taxon>Boletoideae</taxon>
        <taxon>Boletus</taxon>
    </lineage>
</organism>
<dbReference type="Gene3D" id="3.40.50.300">
    <property type="entry name" value="P-loop containing nucleotide triphosphate hydrolases"/>
    <property type="match status" value="1"/>
</dbReference>
<name>A0AAD4BMT8_BOLED</name>
<feature type="domain" description="Nephrocystin 3-like N-terminal" evidence="3">
    <location>
        <begin position="9"/>
        <end position="135"/>
    </location>
</feature>
<dbReference type="Pfam" id="PF24883">
    <property type="entry name" value="NPHP3_N"/>
    <property type="match status" value="1"/>
</dbReference>
<keyword evidence="5" id="KW-1185">Reference proteome</keyword>
<dbReference type="InterPro" id="IPR027417">
    <property type="entry name" value="P-loop_NTPase"/>
</dbReference>
<evidence type="ECO:0000313" key="4">
    <source>
        <dbReference type="EMBL" id="KAF8435389.1"/>
    </source>
</evidence>
<dbReference type="InterPro" id="IPR054471">
    <property type="entry name" value="GPIID_WHD"/>
</dbReference>
<comment type="caution">
    <text evidence="4">The sequence shown here is derived from an EMBL/GenBank/DDBJ whole genome shotgun (WGS) entry which is preliminary data.</text>
</comment>
<feature type="domain" description="GPI inositol-deacylase winged helix" evidence="2">
    <location>
        <begin position="250"/>
        <end position="334"/>
    </location>
</feature>
<dbReference type="InterPro" id="IPR056884">
    <property type="entry name" value="NPHP3-like_N"/>
</dbReference>
<gene>
    <name evidence="4" type="ORF">L210DRAFT_877801</name>
</gene>
<dbReference type="PANTHER" id="PTHR10039:SF16">
    <property type="entry name" value="GPI INOSITOL-DEACYLASE"/>
    <property type="match status" value="1"/>
</dbReference>
<keyword evidence="1" id="KW-0677">Repeat</keyword>
<evidence type="ECO:0008006" key="6">
    <source>
        <dbReference type="Google" id="ProtNLM"/>
    </source>
</evidence>
<feature type="non-terminal residue" evidence="4">
    <location>
        <position position="352"/>
    </location>
</feature>
<dbReference type="EMBL" id="WHUW01000025">
    <property type="protein sequence ID" value="KAF8435389.1"/>
    <property type="molecule type" value="Genomic_DNA"/>
</dbReference>
<evidence type="ECO:0000259" key="2">
    <source>
        <dbReference type="Pfam" id="PF22939"/>
    </source>
</evidence>
<dbReference type="AlphaFoldDB" id="A0AAD4BMT8"/>
<protein>
    <recommendedName>
        <fullName evidence="6">NACHT domain-containing protein</fullName>
    </recommendedName>
</protein>
<dbReference type="PANTHER" id="PTHR10039">
    <property type="entry name" value="AMELOGENIN"/>
    <property type="match status" value="1"/>
</dbReference>